<dbReference type="InterPro" id="IPR002020">
    <property type="entry name" value="Citrate_synthase"/>
</dbReference>
<dbReference type="GO" id="GO:0006099">
    <property type="term" value="P:tricarboxylic acid cycle"/>
    <property type="evidence" value="ECO:0007669"/>
    <property type="project" value="UniProtKB-UniPathway"/>
</dbReference>
<feature type="active site" evidence="8">
    <location>
        <position position="316"/>
    </location>
</feature>
<dbReference type="InterPro" id="IPR036969">
    <property type="entry name" value="Citrate_synthase_sf"/>
</dbReference>
<dbReference type="Gene3D" id="1.10.580.10">
    <property type="entry name" value="Citrate Synthase, domain 1"/>
    <property type="match status" value="1"/>
</dbReference>
<evidence type="ECO:0000256" key="4">
    <source>
        <dbReference type="ARBA" id="ARBA00022679"/>
    </source>
</evidence>
<dbReference type="SUPFAM" id="SSF48256">
    <property type="entry name" value="Citrate synthase"/>
    <property type="match status" value="1"/>
</dbReference>
<reference evidence="9 10" key="1">
    <citation type="journal article" date="2020" name="Nature">
        <title>Bacterial chemolithoautotrophy via manganese oxidation.</title>
        <authorList>
            <person name="Yu H."/>
            <person name="Leadbetter J.R."/>
        </authorList>
    </citation>
    <scope>NUCLEOTIDE SEQUENCE [LARGE SCALE GENOMIC DNA]</scope>
    <source>
        <strain evidence="9 10">Mn-1</strain>
    </source>
</reference>
<dbReference type="InterPro" id="IPR011278">
    <property type="entry name" value="2-MeCitrate/Citrate_synth_II"/>
</dbReference>
<proteinExistence type="inferred from homology"/>
<dbReference type="FunFam" id="1.10.230.10:FF:000003">
    <property type="entry name" value="Citrate synthase"/>
    <property type="match status" value="1"/>
</dbReference>
<dbReference type="PRINTS" id="PR00143">
    <property type="entry name" value="CITRTSNTHASE"/>
</dbReference>
<evidence type="ECO:0000256" key="6">
    <source>
        <dbReference type="ARBA" id="ARBA00049288"/>
    </source>
</evidence>
<keyword evidence="4 7" id="KW-0808">Transferase</keyword>
<name>A0A7X6IBM9_9BACT</name>
<evidence type="ECO:0000256" key="3">
    <source>
        <dbReference type="ARBA" id="ARBA00022532"/>
    </source>
</evidence>
<comment type="catalytic activity">
    <reaction evidence="5">
        <text>propanoyl-CoA + oxaloacetate + H2O = (2S,3S)-2-methylcitrate + CoA + H(+)</text>
        <dbReference type="Rhea" id="RHEA:23780"/>
        <dbReference type="ChEBI" id="CHEBI:15377"/>
        <dbReference type="ChEBI" id="CHEBI:15378"/>
        <dbReference type="ChEBI" id="CHEBI:16452"/>
        <dbReference type="ChEBI" id="CHEBI:57287"/>
        <dbReference type="ChEBI" id="CHEBI:57392"/>
        <dbReference type="ChEBI" id="CHEBI:58853"/>
        <dbReference type="EC" id="2.3.3.5"/>
    </reaction>
</comment>
<evidence type="ECO:0000256" key="5">
    <source>
        <dbReference type="ARBA" id="ARBA00049052"/>
    </source>
</evidence>
<dbReference type="UniPathway" id="UPA00223"/>
<sequence length="380" mass="42753">MSEVRKEGADRVYHGLEGILAGESEICDVEETTGGLFYRGYRIEDLSERASFEEVAYLLLMGKLPNRKELSDFSGELVRSRPLPETVRRFLKTVPTSAGPMDMLRTAVSFLGLNDPDRGSNDRPANLRKAIRLIAQIPSLLAAFRHAPEEPPSSDPSLSHAASLLYLITGKRPDPFSEKVMEISLILYAEHEFNASTFAARVTASSLSDMHSAITSAIGSLKGPLHGGANEAVMKMLLEIGGIENEERYIRDRLARKERIMGFGHRVLKGGDIRSDIIKRYSKELGEKKNDRKWFALSSRIEERMRQEKGLHPNLDFYSASAYYLLGLPIEFDTPLFVCSRIAGWSAHVIEQHDHNRLIRPRCLYTGPRELPYLPIEARP</sequence>
<dbReference type="GO" id="GO:0019679">
    <property type="term" value="P:propionate metabolic process, methylcitrate cycle"/>
    <property type="evidence" value="ECO:0007669"/>
    <property type="project" value="TreeGrafter"/>
</dbReference>
<protein>
    <recommendedName>
        <fullName evidence="7">Citrate synthase</fullName>
    </recommendedName>
</protein>
<dbReference type="Gene3D" id="1.10.230.10">
    <property type="entry name" value="Cytochrome P450-Terp, domain 2"/>
    <property type="match status" value="1"/>
</dbReference>
<dbReference type="GO" id="GO:0005975">
    <property type="term" value="P:carbohydrate metabolic process"/>
    <property type="evidence" value="ECO:0007669"/>
    <property type="project" value="TreeGrafter"/>
</dbReference>
<dbReference type="Proteomes" id="UP000534783">
    <property type="component" value="Unassembled WGS sequence"/>
</dbReference>
<feature type="active site" evidence="8">
    <location>
        <position position="265"/>
    </location>
</feature>
<dbReference type="GO" id="GO:0036440">
    <property type="term" value="F:citrate synthase activity"/>
    <property type="evidence" value="ECO:0007669"/>
    <property type="project" value="UniProtKB-EC"/>
</dbReference>
<accession>A0A7X6IBM9</accession>
<evidence type="ECO:0000256" key="7">
    <source>
        <dbReference type="PIRNR" id="PIRNR001369"/>
    </source>
</evidence>
<evidence type="ECO:0000256" key="1">
    <source>
        <dbReference type="ARBA" id="ARBA00004751"/>
    </source>
</evidence>
<dbReference type="EMBL" id="VTOW01000002">
    <property type="protein sequence ID" value="NKE71936.1"/>
    <property type="molecule type" value="Genomic_DNA"/>
</dbReference>
<dbReference type="InterPro" id="IPR016142">
    <property type="entry name" value="Citrate_synth-like_lrg_a-sub"/>
</dbReference>
<comment type="pathway">
    <text evidence="1">Carbohydrate metabolism; tricarboxylic acid cycle; isocitrate from oxaloacetate: step 1/2.</text>
</comment>
<comment type="catalytic activity">
    <reaction evidence="6">
        <text>oxaloacetate + acetyl-CoA + H2O = citrate + CoA + H(+)</text>
        <dbReference type="Rhea" id="RHEA:16845"/>
        <dbReference type="ChEBI" id="CHEBI:15377"/>
        <dbReference type="ChEBI" id="CHEBI:15378"/>
        <dbReference type="ChEBI" id="CHEBI:16452"/>
        <dbReference type="ChEBI" id="CHEBI:16947"/>
        <dbReference type="ChEBI" id="CHEBI:57287"/>
        <dbReference type="ChEBI" id="CHEBI:57288"/>
        <dbReference type="EC" id="2.3.3.16"/>
    </reaction>
</comment>
<dbReference type="PANTHER" id="PTHR11739">
    <property type="entry name" value="CITRATE SYNTHASE"/>
    <property type="match status" value="1"/>
</dbReference>
<dbReference type="GO" id="GO:0005737">
    <property type="term" value="C:cytoplasm"/>
    <property type="evidence" value="ECO:0007669"/>
    <property type="project" value="InterPro"/>
</dbReference>
<evidence type="ECO:0000313" key="9">
    <source>
        <dbReference type="EMBL" id="NKE71936.1"/>
    </source>
</evidence>
<dbReference type="Pfam" id="PF00285">
    <property type="entry name" value="Citrate_synt"/>
    <property type="match status" value="1"/>
</dbReference>
<gene>
    <name evidence="9" type="ORF">MNODULE_14400</name>
</gene>
<evidence type="ECO:0000256" key="8">
    <source>
        <dbReference type="PIRSR" id="PIRSR001369-1"/>
    </source>
</evidence>
<keyword evidence="3" id="KW-0816">Tricarboxylic acid cycle</keyword>
<keyword evidence="10" id="KW-1185">Reference proteome</keyword>
<dbReference type="GO" id="GO:0050440">
    <property type="term" value="F:2-methylcitrate synthase activity"/>
    <property type="evidence" value="ECO:0007669"/>
    <property type="project" value="UniProtKB-EC"/>
</dbReference>
<dbReference type="PANTHER" id="PTHR11739:SF25">
    <property type="entry name" value="CITRATE SYNTHASE-RELATED PROTEIN DDB_G0287281"/>
    <property type="match status" value="1"/>
</dbReference>
<dbReference type="AlphaFoldDB" id="A0A7X6IBM9"/>
<organism evidence="9 10">
    <name type="scientific">Candidatus Manganitrophus noduliformans</name>
    <dbReference type="NCBI Taxonomy" id="2606439"/>
    <lineage>
        <taxon>Bacteria</taxon>
        <taxon>Pseudomonadati</taxon>
        <taxon>Nitrospirota</taxon>
        <taxon>Nitrospiria</taxon>
        <taxon>Candidatus Troglogloeales</taxon>
        <taxon>Candidatus Manganitrophaceae</taxon>
        <taxon>Candidatus Manganitrophus</taxon>
    </lineage>
</organism>
<dbReference type="NCBIfam" id="TIGR01800">
    <property type="entry name" value="cit_synth_II"/>
    <property type="match status" value="1"/>
</dbReference>
<evidence type="ECO:0000256" key="2">
    <source>
        <dbReference type="ARBA" id="ARBA00010566"/>
    </source>
</evidence>
<comment type="similarity">
    <text evidence="2 7">Belongs to the citrate synthase family.</text>
</comment>
<evidence type="ECO:0000313" key="10">
    <source>
        <dbReference type="Proteomes" id="UP000534783"/>
    </source>
</evidence>
<comment type="caution">
    <text evidence="9">The sequence shown here is derived from an EMBL/GenBank/DDBJ whole genome shotgun (WGS) entry which is preliminary data.</text>
</comment>
<dbReference type="InterPro" id="IPR024176">
    <property type="entry name" value="Citrate_synthase_bac-typ"/>
</dbReference>
<dbReference type="RefSeq" id="WP_168061019.1">
    <property type="nucleotide sequence ID" value="NZ_VTOW01000002.1"/>
</dbReference>
<dbReference type="InterPro" id="IPR016143">
    <property type="entry name" value="Citrate_synth-like_sm_a-sub"/>
</dbReference>
<dbReference type="PIRSF" id="PIRSF001369">
    <property type="entry name" value="Citrate_synth"/>
    <property type="match status" value="1"/>
</dbReference>